<dbReference type="AlphaFoldDB" id="A0A8J7SSU3"/>
<dbReference type="SMART" id="SM00014">
    <property type="entry name" value="acidPPc"/>
    <property type="match status" value="1"/>
</dbReference>
<keyword evidence="1" id="KW-1133">Transmembrane helix</keyword>
<dbReference type="PANTHER" id="PTHR14969:SF13">
    <property type="entry name" value="AT30094P"/>
    <property type="match status" value="1"/>
</dbReference>
<feature type="transmembrane region" description="Helical" evidence="1">
    <location>
        <begin position="22"/>
        <end position="43"/>
    </location>
</feature>
<dbReference type="SUPFAM" id="SSF48317">
    <property type="entry name" value="Acid phosphatase/Vanadium-dependent haloperoxidase"/>
    <property type="match status" value="1"/>
</dbReference>
<evidence type="ECO:0000256" key="1">
    <source>
        <dbReference type="SAM" id="Phobius"/>
    </source>
</evidence>
<dbReference type="InterPro" id="IPR000326">
    <property type="entry name" value="PAP2/HPO"/>
</dbReference>
<proteinExistence type="predicted"/>
<evidence type="ECO:0000313" key="3">
    <source>
        <dbReference type="EMBL" id="MBL4928641.1"/>
    </source>
</evidence>
<keyword evidence="1" id="KW-0472">Membrane</keyword>
<dbReference type="RefSeq" id="WP_202660753.1">
    <property type="nucleotide sequence ID" value="NZ_JAESVP010000005.1"/>
</dbReference>
<dbReference type="InterPro" id="IPR036938">
    <property type="entry name" value="PAP2/HPO_sf"/>
</dbReference>
<dbReference type="PANTHER" id="PTHR14969">
    <property type="entry name" value="SPHINGOSINE-1-PHOSPHATE PHOSPHOHYDROLASE"/>
    <property type="match status" value="1"/>
</dbReference>
<gene>
    <name evidence="3" type="ORF">JI744_11040</name>
</gene>
<dbReference type="Pfam" id="PF01569">
    <property type="entry name" value="PAP2"/>
    <property type="match status" value="1"/>
</dbReference>
<dbReference type="EMBL" id="JAESVP010000005">
    <property type="protein sequence ID" value="MBL4928641.1"/>
    <property type="molecule type" value="Genomic_DNA"/>
</dbReference>
<accession>A0A8J7SSU3</accession>
<evidence type="ECO:0000259" key="2">
    <source>
        <dbReference type="SMART" id="SM00014"/>
    </source>
</evidence>
<organism evidence="3 4">
    <name type="scientific">Fuscibacter oryzae</name>
    <dbReference type="NCBI Taxonomy" id="2803939"/>
    <lineage>
        <taxon>Bacteria</taxon>
        <taxon>Pseudomonadati</taxon>
        <taxon>Pseudomonadota</taxon>
        <taxon>Alphaproteobacteria</taxon>
        <taxon>Rhodobacterales</taxon>
        <taxon>Paracoccaceae</taxon>
        <taxon>Fuscibacter</taxon>
    </lineage>
</organism>
<feature type="transmembrane region" description="Helical" evidence="1">
    <location>
        <begin position="123"/>
        <end position="142"/>
    </location>
</feature>
<sequence length="180" mass="19692">MDAEITRWINSFAGISPILDRVVTFVTTFGVPLIVAVVVLQWWSRDDRRHVRHAAICAGLAFLLGLAINQVILLGVHRVRPYDMGLTHLLIAPSADWSFPSDHATASMAVVAAFVLQGLRVRSLALFGMAFLVCLSRVFVGTHYITDVLGGAATGLVAAIAVRLLYRENTRIDRLLTSLL</sequence>
<comment type="caution">
    <text evidence="3">The sequence shown here is derived from an EMBL/GenBank/DDBJ whole genome shotgun (WGS) entry which is preliminary data.</text>
</comment>
<keyword evidence="4" id="KW-1185">Reference proteome</keyword>
<feature type="transmembrane region" description="Helical" evidence="1">
    <location>
        <begin position="148"/>
        <end position="166"/>
    </location>
</feature>
<feature type="transmembrane region" description="Helical" evidence="1">
    <location>
        <begin position="55"/>
        <end position="77"/>
    </location>
</feature>
<keyword evidence="1" id="KW-0812">Transmembrane</keyword>
<evidence type="ECO:0000313" key="4">
    <source>
        <dbReference type="Proteomes" id="UP000619033"/>
    </source>
</evidence>
<dbReference type="Proteomes" id="UP000619033">
    <property type="component" value="Unassembled WGS sequence"/>
</dbReference>
<feature type="domain" description="Phosphatidic acid phosphatase type 2/haloperoxidase" evidence="2">
    <location>
        <begin position="55"/>
        <end position="163"/>
    </location>
</feature>
<dbReference type="Gene3D" id="1.20.144.10">
    <property type="entry name" value="Phosphatidic acid phosphatase type 2/haloperoxidase"/>
    <property type="match status" value="1"/>
</dbReference>
<name>A0A8J7SSU3_9RHOB</name>
<reference evidence="3" key="1">
    <citation type="submission" date="2021-01" db="EMBL/GenBank/DDBJ databases">
        <title>Genome seq and assembly of Tabrizicola sp. KVB23.</title>
        <authorList>
            <person name="Chhetri G."/>
        </authorList>
    </citation>
    <scope>NUCLEOTIDE SEQUENCE</scope>
    <source>
        <strain evidence="3">KVB23</strain>
    </source>
</reference>
<protein>
    <submittedName>
        <fullName evidence="3">Phosphatase PAP2 family protein</fullName>
    </submittedName>
</protein>